<comment type="function">
    <text evidence="1">Transcription factor that specifically binds AT-rich DNA sequences related to the nuclear matrix attachment regions (MARs).</text>
</comment>
<name>A0A072VHT4_MEDTR</name>
<dbReference type="AlphaFoldDB" id="A0A072VHT4"/>
<proteinExistence type="predicted"/>
<evidence type="ECO:0000313" key="5">
    <source>
        <dbReference type="Proteomes" id="UP000002051"/>
    </source>
</evidence>
<dbReference type="EMBL" id="CM001217">
    <property type="protein sequence ID" value="KEH41589.1"/>
    <property type="molecule type" value="Genomic_DNA"/>
</dbReference>
<reference evidence="4" key="3">
    <citation type="submission" date="2015-04" db="UniProtKB">
        <authorList>
            <consortium name="EnsemblPlants"/>
        </authorList>
    </citation>
    <scope>IDENTIFICATION</scope>
    <source>
        <strain evidence="4">cv. Jemalong A17</strain>
    </source>
</reference>
<sequence length="266" mass="29779">MEKQLKMEAQKMISSTTGHQKEGGGADVATSSGSGTGNSSINITPRKRKLEGPSEAETSSKKRNESPPTEVRTINLKAGEDVVDAIYQLSKTYDHRRYLSIISATGFISDIVFRDQYGYFKGLKVSYMTSLYVSRLVDEDGHHCPEKATCSVSFCDEYGLNFESVDMGRLIAAGPIEIIADTSKELKKEKNKLAGKSSYAAAAAIRNDNSDPRIHKNELVFANNTPNGRWKHNSHDDNNNFWREHLLVEVTVMDIYFRFPMLRKVD</sequence>
<dbReference type="PANTHER" id="PTHR31500">
    <property type="entry name" value="AT-HOOK MOTIF NUCLEAR-LOCALIZED PROTEIN 9"/>
    <property type="match status" value="1"/>
</dbReference>
<reference evidence="3 5" key="1">
    <citation type="journal article" date="2011" name="Nature">
        <title>The Medicago genome provides insight into the evolution of rhizobial symbioses.</title>
        <authorList>
            <person name="Young N.D."/>
            <person name="Debelle F."/>
            <person name="Oldroyd G.E."/>
            <person name="Geurts R."/>
            <person name="Cannon S.B."/>
            <person name="Udvardi M.K."/>
            <person name="Benedito V.A."/>
            <person name="Mayer K.F."/>
            <person name="Gouzy J."/>
            <person name="Schoof H."/>
            <person name="Van de Peer Y."/>
            <person name="Proost S."/>
            <person name="Cook D.R."/>
            <person name="Meyers B.C."/>
            <person name="Spannagl M."/>
            <person name="Cheung F."/>
            <person name="De Mita S."/>
            <person name="Krishnakumar V."/>
            <person name="Gundlach H."/>
            <person name="Zhou S."/>
            <person name="Mudge J."/>
            <person name="Bharti A.K."/>
            <person name="Murray J.D."/>
            <person name="Naoumkina M.A."/>
            <person name="Rosen B."/>
            <person name="Silverstein K.A."/>
            <person name="Tang H."/>
            <person name="Rombauts S."/>
            <person name="Zhao P.X."/>
            <person name="Zhou P."/>
            <person name="Barbe V."/>
            <person name="Bardou P."/>
            <person name="Bechner M."/>
            <person name="Bellec A."/>
            <person name="Berger A."/>
            <person name="Berges H."/>
            <person name="Bidwell S."/>
            <person name="Bisseling T."/>
            <person name="Choisne N."/>
            <person name="Couloux A."/>
            <person name="Denny R."/>
            <person name="Deshpande S."/>
            <person name="Dai X."/>
            <person name="Doyle J.J."/>
            <person name="Dudez A.M."/>
            <person name="Farmer A.D."/>
            <person name="Fouteau S."/>
            <person name="Franken C."/>
            <person name="Gibelin C."/>
            <person name="Gish J."/>
            <person name="Goldstein S."/>
            <person name="Gonzalez A.J."/>
            <person name="Green P.J."/>
            <person name="Hallab A."/>
            <person name="Hartog M."/>
            <person name="Hua A."/>
            <person name="Humphray S.J."/>
            <person name="Jeong D.H."/>
            <person name="Jing Y."/>
            <person name="Jocker A."/>
            <person name="Kenton S.M."/>
            <person name="Kim D.J."/>
            <person name="Klee K."/>
            <person name="Lai H."/>
            <person name="Lang C."/>
            <person name="Lin S."/>
            <person name="Macmil S.L."/>
            <person name="Magdelenat G."/>
            <person name="Matthews L."/>
            <person name="McCorrison J."/>
            <person name="Monaghan E.L."/>
            <person name="Mun J.H."/>
            <person name="Najar F.Z."/>
            <person name="Nicholson C."/>
            <person name="Noirot C."/>
            <person name="O'Bleness M."/>
            <person name="Paule C.R."/>
            <person name="Poulain J."/>
            <person name="Prion F."/>
            <person name="Qin B."/>
            <person name="Qu C."/>
            <person name="Retzel E.F."/>
            <person name="Riddle C."/>
            <person name="Sallet E."/>
            <person name="Samain S."/>
            <person name="Samson N."/>
            <person name="Sanders I."/>
            <person name="Saurat O."/>
            <person name="Scarpelli C."/>
            <person name="Schiex T."/>
            <person name="Segurens B."/>
            <person name="Severin A.J."/>
            <person name="Sherrier D.J."/>
            <person name="Shi R."/>
            <person name="Sims S."/>
            <person name="Singer S.R."/>
            <person name="Sinharoy S."/>
            <person name="Sterck L."/>
            <person name="Viollet A."/>
            <person name="Wang B.B."/>
            <person name="Wang K."/>
            <person name="Wang M."/>
            <person name="Wang X."/>
            <person name="Warfsmann J."/>
            <person name="Weissenbach J."/>
            <person name="White D.D."/>
            <person name="White J.D."/>
            <person name="Wiley G.B."/>
            <person name="Wincker P."/>
            <person name="Xing Y."/>
            <person name="Yang L."/>
            <person name="Yao Z."/>
            <person name="Ying F."/>
            <person name="Zhai J."/>
            <person name="Zhou L."/>
            <person name="Zuber A."/>
            <person name="Denarie J."/>
            <person name="Dixon R.A."/>
            <person name="May G.D."/>
            <person name="Schwartz D.C."/>
            <person name="Rogers J."/>
            <person name="Quetier F."/>
            <person name="Town C.D."/>
            <person name="Roe B.A."/>
        </authorList>
    </citation>
    <scope>NUCLEOTIDE SEQUENCE [LARGE SCALE GENOMIC DNA]</scope>
    <source>
        <strain evidence="3">A17</strain>
        <strain evidence="4 5">cv. Jemalong A17</strain>
    </source>
</reference>
<comment type="domain">
    <text evidence="1">The PPC domain mediates interactions between AHL proteins.</text>
</comment>
<keyword evidence="1" id="KW-0804">Transcription</keyword>
<dbReference type="InterPro" id="IPR039605">
    <property type="entry name" value="AHL"/>
</dbReference>
<reference evidence="3 5" key="2">
    <citation type="journal article" date="2014" name="BMC Genomics">
        <title>An improved genome release (version Mt4.0) for the model legume Medicago truncatula.</title>
        <authorList>
            <person name="Tang H."/>
            <person name="Krishnakumar V."/>
            <person name="Bidwell S."/>
            <person name="Rosen B."/>
            <person name="Chan A."/>
            <person name="Zhou S."/>
            <person name="Gentzbittel L."/>
            <person name="Childs K.L."/>
            <person name="Yandell M."/>
            <person name="Gundlach H."/>
            <person name="Mayer K.F."/>
            <person name="Schwartz D.C."/>
            <person name="Town C.D."/>
        </authorList>
    </citation>
    <scope>GENOME REANNOTATION</scope>
    <source>
        <strain evidence="3">A17</strain>
        <strain evidence="4 5">cv. Jemalong A17</strain>
    </source>
</reference>
<accession>A0A072VHT4</accession>
<dbReference type="GO" id="GO:0005634">
    <property type="term" value="C:nucleus"/>
    <property type="evidence" value="ECO:0007669"/>
    <property type="project" value="UniProtKB-SubCell"/>
</dbReference>
<keyword evidence="5" id="KW-1185">Reference proteome</keyword>
<evidence type="ECO:0000313" key="4">
    <source>
        <dbReference type="EnsemblPlants" id="KEH41589"/>
    </source>
</evidence>
<dbReference type="HOGENOM" id="CLU_1047205_0_0_1"/>
<feature type="region of interest" description="Disordered" evidence="2">
    <location>
        <begin position="1"/>
        <end position="71"/>
    </location>
</feature>
<dbReference type="EnsemblPlants" id="KEH41589">
    <property type="protein sequence ID" value="KEH41589"/>
    <property type="gene ID" value="MTR_1g052575"/>
</dbReference>
<gene>
    <name evidence="3" type="ordered locus">MTR_1g052575</name>
</gene>
<dbReference type="PANTHER" id="PTHR31500:SF57">
    <property type="entry name" value="AT-HOOK MOTIF NUCLEAR-LOCALIZED PROTEIN 10"/>
    <property type="match status" value="1"/>
</dbReference>
<keyword evidence="1" id="KW-0238">DNA-binding</keyword>
<keyword evidence="1" id="KW-0805">Transcription regulation</keyword>
<keyword evidence="1" id="KW-0539">Nucleus</keyword>
<protein>
    <recommendedName>
        <fullName evidence="1">AT-hook motif nuclear-localized protein</fullName>
    </recommendedName>
</protein>
<feature type="compositionally biased region" description="Low complexity" evidence="2">
    <location>
        <begin position="30"/>
        <end position="44"/>
    </location>
</feature>
<dbReference type="GO" id="GO:0003680">
    <property type="term" value="F:minor groove of adenine-thymine-rich DNA binding"/>
    <property type="evidence" value="ECO:0007669"/>
    <property type="project" value="UniProtKB-UniRule"/>
</dbReference>
<comment type="subcellular location">
    <subcellularLocation>
        <location evidence="1">Nucleus</location>
    </subcellularLocation>
</comment>
<dbReference type="Proteomes" id="UP000002051">
    <property type="component" value="Unassembled WGS sequence"/>
</dbReference>
<evidence type="ECO:0000256" key="1">
    <source>
        <dbReference type="RuleBase" id="RU367031"/>
    </source>
</evidence>
<evidence type="ECO:0000256" key="2">
    <source>
        <dbReference type="SAM" id="MobiDB-lite"/>
    </source>
</evidence>
<organism evidence="3 5">
    <name type="scientific">Medicago truncatula</name>
    <name type="common">Barrel medic</name>
    <name type="synonym">Medicago tribuloides</name>
    <dbReference type="NCBI Taxonomy" id="3880"/>
    <lineage>
        <taxon>Eukaryota</taxon>
        <taxon>Viridiplantae</taxon>
        <taxon>Streptophyta</taxon>
        <taxon>Embryophyta</taxon>
        <taxon>Tracheophyta</taxon>
        <taxon>Spermatophyta</taxon>
        <taxon>Magnoliopsida</taxon>
        <taxon>eudicotyledons</taxon>
        <taxon>Gunneridae</taxon>
        <taxon>Pentapetalae</taxon>
        <taxon>rosids</taxon>
        <taxon>fabids</taxon>
        <taxon>Fabales</taxon>
        <taxon>Fabaceae</taxon>
        <taxon>Papilionoideae</taxon>
        <taxon>50 kb inversion clade</taxon>
        <taxon>NPAAA clade</taxon>
        <taxon>Hologalegina</taxon>
        <taxon>IRL clade</taxon>
        <taxon>Trifolieae</taxon>
        <taxon>Medicago</taxon>
    </lineage>
</organism>
<evidence type="ECO:0000313" key="3">
    <source>
        <dbReference type="EMBL" id="KEH41589.1"/>
    </source>
</evidence>